<dbReference type="STRING" id="439228.SAMN06295920_11911"/>
<evidence type="ECO:0000256" key="1">
    <source>
        <dbReference type="SAM" id="SignalP"/>
    </source>
</evidence>
<dbReference type="RefSeq" id="WP_079650864.1">
    <property type="nucleotide sequence ID" value="NZ_FUYM01000019.1"/>
</dbReference>
<dbReference type="Proteomes" id="UP000189818">
    <property type="component" value="Unassembled WGS sequence"/>
</dbReference>
<dbReference type="InterPro" id="IPR018637">
    <property type="entry name" value="DUF2059"/>
</dbReference>
<organism evidence="3 4">
    <name type="scientific">Rhizorhabdus histidinilytica</name>
    <dbReference type="NCBI Taxonomy" id="439228"/>
    <lineage>
        <taxon>Bacteria</taxon>
        <taxon>Pseudomonadati</taxon>
        <taxon>Pseudomonadota</taxon>
        <taxon>Alphaproteobacteria</taxon>
        <taxon>Sphingomonadales</taxon>
        <taxon>Sphingomonadaceae</taxon>
        <taxon>Rhizorhabdus</taxon>
    </lineage>
</organism>
<name>A0A1T5GSX5_9SPHN</name>
<feature type="chain" id="PRO_5010556993" description="DUF2059 domain-containing protein" evidence="1">
    <location>
        <begin position="20"/>
        <end position="181"/>
    </location>
</feature>
<keyword evidence="1" id="KW-0732">Signal</keyword>
<evidence type="ECO:0000313" key="3">
    <source>
        <dbReference type="EMBL" id="SKC11513.1"/>
    </source>
</evidence>
<keyword evidence="4" id="KW-1185">Reference proteome</keyword>
<feature type="signal peptide" evidence="1">
    <location>
        <begin position="1"/>
        <end position="19"/>
    </location>
</feature>
<protein>
    <recommendedName>
        <fullName evidence="2">DUF2059 domain-containing protein</fullName>
    </recommendedName>
</protein>
<evidence type="ECO:0000259" key="2">
    <source>
        <dbReference type="Pfam" id="PF09832"/>
    </source>
</evidence>
<accession>A0A1T5GSX5</accession>
<proteinExistence type="predicted"/>
<dbReference type="EMBL" id="FUYM01000019">
    <property type="protein sequence ID" value="SKC11513.1"/>
    <property type="molecule type" value="Genomic_DNA"/>
</dbReference>
<gene>
    <name evidence="3" type="ORF">SAMN06295920_11911</name>
</gene>
<feature type="domain" description="DUF2059" evidence="2">
    <location>
        <begin position="94"/>
        <end position="148"/>
    </location>
</feature>
<dbReference type="AlphaFoldDB" id="A0A1T5GSX5"/>
<reference evidence="4" key="1">
    <citation type="submission" date="2017-02" db="EMBL/GenBank/DDBJ databases">
        <authorList>
            <person name="Varghese N."/>
            <person name="Submissions S."/>
        </authorList>
    </citation>
    <scope>NUCLEOTIDE SEQUENCE [LARGE SCALE GENOMIC DNA]</scope>
    <source>
        <strain evidence="4">UM2</strain>
    </source>
</reference>
<evidence type="ECO:0000313" key="4">
    <source>
        <dbReference type="Proteomes" id="UP000189818"/>
    </source>
</evidence>
<dbReference type="Pfam" id="PF09832">
    <property type="entry name" value="DUF2059"/>
    <property type="match status" value="1"/>
</dbReference>
<dbReference type="OrthoDB" id="7570904at2"/>
<sequence>MMRVVLTAAAIALASPAMAETAPDAATLAAARELMQVTDVQGQMRALGPRMAESMGQQMRQMFKDDTMPEGLRTELTAAMQAYVGSMDSYFTPAFIDQLATIYARHFTVDELRRVTAFMKEPVMVKFRAETPAMIAEMLPLTFEAMKPGQQQFIAKIKQIVADWIARHPEDKAKLRSPTAS</sequence>